<evidence type="ECO:0000313" key="3">
    <source>
        <dbReference type="Proteomes" id="UP000596742"/>
    </source>
</evidence>
<dbReference type="Proteomes" id="UP000596742">
    <property type="component" value="Unassembled WGS sequence"/>
</dbReference>
<protein>
    <submittedName>
        <fullName evidence="2">Uncharacterized protein</fullName>
    </submittedName>
</protein>
<dbReference type="EMBL" id="UYJE01003464">
    <property type="protein sequence ID" value="VDI19580.1"/>
    <property type="molecule type" value="Genomic_DNA"/>
</dbReference>
<proteinExistence type="predicted"/>
<name>A0A8B6DFS9_MYTGA</name>
<gene>
    <name evidence="2" type="ORF">MGAL_10B029753</name>
</gene>
<organism evidence="2 3">
    <name type="scientific">Mytilus galloprovincialis</name>
    <name type="common">Mediterranean mussel</name>
    <dbReference type="NCBI Taxonomy" id="29158"/>
    <lineage>
        <taxon>Eukaryota</taxon>
        <taxon>Metazoa</taxon>
        <taxon>Spiralia</taxon>
        <taxon>Lophotrochozoa</taxon>
        <taxon>Mollusca</taxon>
        <taxon>Bivalvia</taxon>
        <taxon>Autobranchia</taxon>
        <taxon>Pteriomorphia</taxon>
        <taxon>Mytilida</taxon>
        <taxon>Mytiloidea</taxon>
        <taxon>Mytilidae</taxon>
        <taxon>Mytilinae</taxon>
        <taxon>Mytilus</taxon>
    </lineage>
</organism>
<keyword evidence="1" id="KW-0732">Signal</keyword>
<feature type="signal peptide" evidence="1">
    <location>
        <begin position="1"/>
        <end position="17"/>
    </location>
</feature>
<keyword evidence="3" id="KW-1185">Reference proteome</keyword>
<evidence type="ECO:0000256" key="1">
    <source>
        <dbReference type="SAM" id="SignalP"/>
    </source>
</evidence>
<feature type="chain" id="PRO_5032467199" evidence="1">
    <location>
        <begin position="18"/>
        <end position="109"/>
    </location>
</feature>
<accession>A0A8B6DFS9</accession>
<dbReference type="AlphaFoldDB" id="A0A8B6DFS9"/>
<sequence>MKICIVFITVCIVLCKGFLFDSCTTDADCTNGCCVSATFGHHCNHHFLGLHAQCHLSNKEYTTCGCGPGLVCKDHVEGSQIAIETRPGVGYCETGNKTISSGGAIATEG</sequence>
<evidence type="ECO:0000313" key="2">
    <source>
        <dbReference type="EMBL" id="VDI19580.1"/>
    </source>
</evidence>
<comment type="caution">
    <text evidence="2">The sequence shown here is derived from an EMBL/GenBank/DDBJ whole genome shotgun (WGS) entry which is preliminary data.</text>
</comment>
<dbReference type="OrthoDB" id="6133285at2759"/>
<reference evidence="2" key="1">
    <citation type="submission" date="2018-11" db="EMBL/GenBank/DDBJ databases">
        <authorList>
            <person name="Alioto T."/>
            <person name="Alioto T."/>
        </authorList>
    </citation>
    <scope>NUCLEOTIDE SEQUENCE</scope>
</reference>